<dbReference type="PANTHER" id="PTHR46017:SF1">
    <property type="entry name" value="ALPHA-MANNOSIDASE 2C1"/>
    <property type="match status" value="1"/>
</dbReference>
<organism evidence="2">
    <name type="scientific">marine sediment metagenome</name>
    <dbReference type="NCBI Taxonomy" id="412755"/>
    <lineage>
        <taxon>unclassified sequences</taxon>
        <taxon>metagenomes</taxon>
        <taxon>ecological metagenomes</taxon>
    </lineage>
</organism>
<dbReference type="EMBL" id="LAZR01008429">
    <property type="protein sequence ID" value="KKM78825.1"/>
    <property type="molecule type" value="Genomic_DNA"/>
</dbReference>
<dbReference type="InterPro" id="IPR041147">
    <property type="entry name" value="GH38_C"/>
</dbReference>
<gene>
    <name evidence="2" type="ORF">LCGC14_1356100</name>
</gene>
<comment type="caution">
    <text evidence="2">The sequence shown here is derived from an EMBL/GenBank/DDBJ whole genome shotgun (WGS) entry which is preliminary data.</text>
</comment>
<evidence type="ECO:0000313" key="2">
    <source>
        <dbReference type="EMBL" id="KKM78825.1"/>
    </source>
</evidence>
<proteinExistence type="predicted"/>
<protein>
    <recommendedName>
        <fullName evidence="1">Glycosyl hydrolases family 38 C-terminal domain-containing protein</fullName>
    </recommendedName>
</protein>
<evidence type="ECO:0000259" key="1">
    <source>
        <dbReference type="Pfam" id="PF17677"/>
    </source>
</evidence>
<dbReference type="Gene3D" id="2.60.40.2220">
    <property type="match status" value="1"/>
</dbReference>
<reference evidence="2" key="1">
    <citation type="journal article" date="2015" name="Nature">
        <title>Complex archaea that bridge the gap between prokaryotes and eukaryotes.</title>
        <authorList>
            <person name="Spang A."/>
            <person name="Saw J.H."/>
            <person name="Jorgensen S.L."/>
            <person name="Zaremba-Niedzwiedzka K."/>
            <person name="Martijn J."/>
            <person name="Lind A.E."/>
            <person name="van Eijk R."/>
            <person name="Schleper C."/>
            <person name="Guy L."/>
            <person name="Ettema T.J."/>
        </authorList>
    </citation>
    <scope>NUCLEOTIDE SEQUENCE</scope>
</reference>
<name>A0A0F9MPZ4_9ZZZZ</name>
<dbReference type="GO" id="GO:0004559">
    <property type="term" value="F:alpha-mannosidase activity"/>
    <property type="evidence" value="ECO:0007669"/>
    <property type="project" value="TreeGrafter"/>
</dbReference>
<sequence>MEERQDNKKSVISALKRADGDKGIILRFYEVEGKKTTATLASNLPLASCIETNLLEEKERNNLSLIEEKAQIEVLPFEIKTLLLLR</sequence>
<dbReference type="GO" id="GO:0030246">
    <property type="term" value="F:carbohydrate binding"/>
    <property type="evidence" value="ECO:0007669"/>
    <property type="project" value="InterPro"/>
</dbReference>
<dbReference type="InterPro" id="IPR011013">
    <property type="entry name" value="Gal_mutarotase_sf_dom"/>
</dbReference>
<dbReference type="AlphaFoldDB" id="A0A0F9MPZ4"/>
<feature type="domain" description="Glycosyl hydrolases family 38 C-terminal" evidence="1">
    <location>
        <begin position="11"/>
        <end position="82"/>
    </location>
</feature>
<dbReference type="SUPFAM" id="SSF74650">
    <property type="entry name" value="Galactose mutarotase-like"/>
    <property type="match status" value="1"/>
</dbReference>
<dbReference type="GO" id="GO:0009313">
    <property type="term" value="P:oligosaccharide catabolic process"/>
    <property type="evidence" value="ECO:0007669"/>
    <property type="project" value="TreeGrafter"/>
</dbReference>
<accession>A0A0F9MPZ4</accession>
<dbReference type="Pfam" id="PF17677">
    <property type="entry name" value="Glyco_hydro38C2"/>
    <property type="match status" value="1"/>
</dbReference>
<dbReference type="PANTHER" id="PTHR46017">
    <property type="entry name" value="ALPHA-MANNOSIDASE 2C1"/>
    <property type="match status" value="1"/>
</dbReference>